<feature type="domain" description="DNA mismatch repair protein HSM3 N-terminal" evidence="1">
    <location>
        <begin position="10"/>
        <end position="243"/>
    </location>
</feature>
<sequence length="482" mass="56980">MTELDEDSKKVLQHINECITNLEPIDYHTINNYIPLINKIDQQYSDEFIPLITQLLSNNEAYMKVDPDGLLVQLLYKILSCLPFGIITNYFPIDYIIDNLFKDEEKGDSSIGLKIININIEQLETKQFLIDNNIIYRLLNEKYFNRSTSISVLNQIESLITSIQDHYSLLSQEYLQLYHRIRTQQDDTIILSRYLDYLILILPSILNNPIESGYYQFNRSQILKYQDDPLFLILLVQFYENIINKDPQHHLDILPSLNDLIELYMTDKLDDLVKLEIIDLVMKISYSNHPPYLNLLDHYQLFKTYNLVKIHEHNELDIKLLSRTNPNIINSLNDSIYDDILVNISLFHDILFFPILLNFIKSPITFMKLSHYFQHEKLQQLPLDKLYTLLLIMSKHPHTKSYLFNYLPNTLTSLLEANIRNNELWNLKLLILEQLLATSDDEHVEGYEFWKKEIRNVHDLMKFGKRFDRIIPSVDVTDEAAS</sequence>
<keyword evidence="3" id="KW-1185">Reference proteome</keyword>
<evidence type="ECO:0000313" key="3">
    <source>
        <dbReference type="Proteomes" id="UP000694255"/>
    </source>
</evidence>
<organism evidence="2 3">
    <name type="scientific">[Candida] subhashii</name>
    <dbReference type="NCBI Taxonomy" id="561895"/>
    <lineage>
        <taxon>Eukaryota</taxon>
        <taxon>Fungi</taxon>
        <taxon>Dikarya</taxon>
        <taxon>Ascomycota</taxon>
        <taxon>Saccharomycotina</taxon>
        <taxon>Pichiomycetes</taxon>
        <taxon>Debaryomycetaceae</taxon>
        <taxon>Spathaspora</taxon>
    </lineage>
</organism>
<dbReference type="RefSeq" id="XP_049260872.1">
    <property type="nucleotide sequence ID" value="XM_049410022.1"/>
</dbReference>
<dbReference type="AlphaFoldDB" id="A0A8J5QDY9"/>
<accession>A0A8J5QDY9</accession>
<evidence type="ECO:0000259" key="1">
    <source>
        <dbReference type="Pfam" id="PF18795"/>
    </source>
</evidence>
<dbReference type="Proteomes" id="UP000694255">
    <property type="component" value="Unassembled WGS sequence"/>
</dbReference>
<dbReference type="GeneID" id="73472705"/>
<reference evidence="2 3" key="1">
    <citation type="journal article" date="2021" name="DNA Res.">
        <title>Genome analysis of Candida subhashii reveals its hybrid nature and dual mitochondrial genome conformations.</title>
        <authorList>
            <person name="Mixao V."/>
            <person name="Hegedusova E."/>
            <person name="Saus E."/>
            <person name="Pryszcz L.P."/>
            <person name="Cillingova A."/>
            <person name="Nosek J."/>
            <person name="Gabaldon T."/>
        </authorList>
    </citation>
    <scope>NUCLEOTIDE SEQUENCE [LARGE SCALE GENOMIC DNA]</scope>
    <source>
        <strain evidence="2 3">CBS 10753</strain>
    </source>
</reference>
<gene>
    <name evidence="2" type="ORF">J8A68_005905</name>
</gene>
<dbReference type="EMBL" id="JAGSYN010000276">
    <property type="protein sequence ID" value="KAG7660639.1"/>
    <property type="molecule type" value="Genomic_DNA"/>
</dbReference>
<dbReference type="Pfam" id="PF18795">
    <property type="entry name" value="HSM3_N"/>
    <property type="match status" value="1"/>
</dbReference>
<protein>
    <submittedName>
        <fullName evidence="2">HSM3</fullName>
    </submittedName>
</protein>
<proteinExistence type="predicted"/>
<dbReference type="OrthoDB" id="4074002at2759"/>
<name>A0A8J5QDY9_9ASCO</name>
<evidence type="ECO:0000313" key="2">
    <source>
        <dbReference type="EMBL" id="KAG7660639.1"/>
    </source>
</evidence>
<dbReference type="InterPro" id="IPR041335">
    <property type="entry name" value="HSM3_N"/>
</dbReference>
<comment type="caution">
    <text evidence="2">The sequence shown here is derived from an EMBL/GenBank/DDBJ whole genome shotgun (WGS) entry which is preliminary data.</text>
</comment>